<name>A0ACC1JGS1_9FUNG</name>
<evidence type="ECO:0000313" key="2">
    <source>
        <dbReference type="Proteomes" id="UP001150603"/>
    </source>
</evidence>
<organism evidence="1 2">
    <name type="scientific">Linderina macrospora</name>
    <dbReference type="NCBI Taxonomy" id="4868"/>
    <lineage>
        <taxon>Eukaryota</taxon>
        <taxon>Fungi</taxon>
        <taxon>Fungi incertae sedis</taxon>
        <taxon>Zoopagomycota</taxon>
        <taxon>Kickxellomycotina</taxon>
        <taxon>Kickxellomycetes</taxon>
        <taxon>Kickxellales</taxon>
        <taxon>Kickxellaceae</taxon>
        <taxon>Linderina</taxon>
    </lineage>
</organism>
<comment type="caution">
    <text evidence="1">The sequence shown here is derived from an EMBL/GenBank/DDBJ whole genome shotgun (WGS) entry which is preliminary data.</text>
</comment>
<sequence length="256" mass="28512">MARKLQSPTTGRGMHRPTSRPSKSGKADGLLRRAAPSLSPASPTIWRAARRFSRCWHSPASWSGKLPTCLYGREILQFVQYRDGDSMIWPLVLILCPSCRFIADRDTADLVRECFVGLYPLDETKDGQDAVQAAKSSPGKYVVKPQREGGGKQRATASQVQGEERYSSTVVVWENTDEIPWESTNSVTENRSVIGYNTYGDDIPPLLEKLSAEELKGYILMELIKAPGFKNVLLRNGELFASDVVSELGIYGIWVR</sequence>
<reference evidence="1" key="1">
    <citation type="submission" date="2022-07" db="EMBL/GenBank/DDBJ databases">
        <title>Phylogenomic reconstructions and comparative analyses of Kickxellomycotina fungi.</title>
        <authorList>
            <person name="Reynolds N.K."/>
            <person name="Stajich J.E."/>
            <person name="Barry K."/>
            <person name="Grigoriev I.V."/>
            <person name="Crous P."/>
            <person name="Smith M.E."/>
        </authorList>
    </citation>
    <scope>NUCLEOTIDE SEQUENCE</scope>
    <source>
        <strain evidence="1">NRRL 5244</strain>
    </source>
</reference>
<keyword evidence="1" id="KW-0436">Ligase</keyword>
<evidence type="ECO:0000313" key="1">
    <source>
        <dbReference type="EMBL" id="KAJ1950911.1"/>
    </source>
</evidence>
<keyword evidence="2" id="KW-1185">Reference proteome</keyword>
<dbReference type="Proteomes" id="UP001150603">
    <property type="component" value="Unassembled WGS sequence"/>
</dbReference>
<dbReference type="EMBL" id="JANBPW010000095">
    <property type="protein sequence ID" value="KAJ1950911.1"/>
    <property type="molecule type" value="Genomic_DNA"/>
</dbReference>
<protein>
    <submittedName>
        <fullName evidence="1">Glutathione synthetase</fullName>
        <ecNumber evidence="1">6.3.2.3</ecNumber>
    </submittedName>
</protein>
<dbReference type="EC" id="6.3.2.3" evidence="1"/>
<gene>
    <name evidence="1" type="primary">GSH2_2</name>
    <name evidence="1" type="ORF">FBU59_000459</name>
</gene>
<accession>A0ACC1JGS1</accession>
<proteinExistence type="predicted"/>